<dbReference type="AlphaFoldDB" id="A0A9N8HQW9"/>
<sequence>MSWFETATKIVVGNTTNQLWEQIRSIRRNDEGLTDIIVVLQPDQYHHEDFALFVGALGVNSIVEALCLLVEGVLPSHEVQALGNMFRTNSSMKRLYLIDPHNHQLQLLWQGVHSSQSLKKVDLIRVSAACVFSFLENRTESSRIRSFNFMKCPFPKRNVDSLLAQIFQPEALVHILSLIKCIFEAEEDKHRIALALAQSTSVEGFLLKDKVELNKETAAMFAHAIATNKALEMVAFHNLQDDALPIITQAVEQNHYLTHAQVSGKEKGIEAIAGEIATGDPEKDYKQKVALSIAMNKAGRRFLQDSIQRPGGASIEEFWLSSLAKINKYTVAYCWIRNYPDIFLRVAGLGEKREEKGKRKAPLHCGWGAKKLKTVG</sequence>
<evidence type="ECO:0000313" key="1">
    <source>
        <dbReference type="EMBL" id="CAB9524108.1"/>
    </source>
</evidence>
<dbReference type="Gene3D" id="3.80.10.10">
    <property type="entry name" value="Ribonuclease Inhibitor"/>
    <property type="match status" value="1"/>
</dbReference>
<dbReference type="EMBL" id="CAICTM010001493">
    <property type="protein sequence ID" value="CAB9524108.1"/>
    <property type="molecule type" value="Genomic_DNA"/>
</dbReference>
<name>A0A9N8HQW9_9STRA</name>
<dbReference type="SUPFAM" id="SSF52047">
    <property type="entry name" value="RNI-like"/>
    <property type="match status" value="1"/>
</dbReference>
<dbReference type="InterPro" id="IPR032675">
    <property type="entry name" value="LRR_dom_sf"/>
</dbReference>
<evidence type="ECO:0000313" key="2">
    <source>
        <dbReference type="Proteomes" id="UP001153069"/>
    </source>
</evidence>
<gene>
    <name evidence="1" type="ORF">SEMRO_1495_G277420.1</name>
</gene>
<keyword evidence="2" id="KW-1185">Reference proteome</keyword>
<organism evidence="1 2">
    <name type="scientific">Seminavis robusta</name>
    <dbReference type="NCBI Taxonomy" id="568900"/>
    <lineage>
        <taxon>Eukaryota</taxon>
        <taxon>Sar</taxon>
        <taxon>Stramenopiles</taxon>
        <taxon>Ochrophyta</taxon>
        <taxon>Bacillariophyta</taxon>
        <taxon>Bacillariophyceae</taxon>
        <taxon>Bacillariophycidae</taxon>
        <taxon>Naviculales</taxon>
        <taxon>Naviculaceae</taxon>
        <taxon>Seminavis</taxon>
    </lineage>
</organism>
<accession>A0A9N8HQW9</accession>
<reference evidence="1" key="1">
    <citation type="submission" date="2020-06" db="EMBL/GenBank/DDBJ databases">
        <authorList>
            <consortium name="Plant Systems Biology data submission"/>
        </authorList>
    </citation>
    <scope>NUCLEOTIDE SEQUENCE</scope>
    <source>
        <strain evidence="1">D6</strain>
    </source>
</reference>
<comment type="caution">
    <text evidence="1">The sequence shown here is derived from an EMBL/GenBank/DDBJ whole genome shotgun (WGS) entry which is preliminary data.</text>
</comment>
<protein>
    <submittedName>
        <fullName evidence="1">Uncharacterized protein</fullName>
    </submittedName>
</protein>
<proteinExistence type="predicted"/>
<dbReference type="Proteomes" id="UP001153069">
    <property type="component" value="Unassembled WGS sequence"/>
</dbReference>